<dbReference type="EMBL" id="FOBI01000005">
    <property type="protein sequence ID" value="SEL05739.1"/>
    <property type="molecule type" value="Genomic_DNA"/>
</dbReference>
<name>A0A1H7M3S9_9GAMM</name>
<proteinExistence type="predicted"/>
<gene>
    <name evidence="1" type="ORF">SAMN05216262_10576</name>
</gene>
<dbReference type="PROSITE" id="PS51257">
    <property type="entry name" value="PROKAR_LIPOPROTEIN"/>
    <property type="match status" value="1"/>
</dbReference>
<dbReference type="AlphaFoldDB" id="A0A1H7M3S9"/>
<accession>A0A1H7M3S9</accession>
<evidence type="ECO:0000313" key="1">
    <source>
        <dbReference type="EMBL" id="SEL05739.1"/>
    </source>
</evidence>
<dbReference type="RefSeq" id="WP_085284615.1">
    <property type="nucleotide sequence ID" value="NZ_FOBI01000005.1"/>
</dbReference>
<reference evidence="2" key="1">
    <citation type="submission" date="2016-10" db="EMBL/GenBank/DDBJ databases">
        <authorList>
            <person name="Varghese N."/>
            <person name="Submissions S."/>
        </authorList>
    </citation>
    <scope>NUCLEOTIDE SEQUENCE [LARGE SCALE GENOMIC DNA]</scope>
    <source>
        <strain evidence="2">CGMCC 1.9127</strain>
    </source>
</reference>
<protein>
    <submittedName>
        <fullName evidence="1">Uncharacterized protein</fullName>
    </submittedName>
</protein>
<sequence>MKLLQASWLLLVISTFYGCSNGANTVGQKTSTLTLDDNTHFCEIIYAPHPHKTAVKAIGAQRLNKTLSLSFADMVYFSEAFMPMTQSIVESVIAQDSAKIDLLSHEVMLGGYEGESIPSVVIKTRLHGKENAQTLLKVAAKIGYIYAQDSVLVICDDNIDGAFQATTSIELTDQGKETFLNQDNAPLLFGMMMGAHNRVEGLGYSYYKESKVFSTFVDLTTQSQEMQVINDLVNWLENLSHADISLKVTPKPIWIFFPHNTWSTDQQGQGYYQYLDGMQSSEQLLEKRQQFLDKIDQVLAELA</sequence>
<evidence type="ECO:0000313" key="2">
    <source>
        <dbReference type="Proteomes" id="UP000199297"/>
    </source>
</evidence>
<keyword evidence="2" id="KW-1185">Reference proteome</keyword>
<organism evidence="1 2">
    <name type="scientific">Colwellia chukchiensis</name>
    <dbReference type="NCBI Taxonomy" id="641665"/>
    <lineage>
        <taxon>Bacteria</taxon>
        <taxon>Pseudomonadati</taxon>
        <taxon>Pseudomonadota</taxon>
        <taxon>Gammaproteobacteria</taxon>
        <taxon>Alteromonadales</taxon>
        <taxon>Colwelliaceae</taxon>
        <taxon>Colwellia</taxon>
    </lineage>
</organism>
<dbReference type="OrthoDB" id="6411521at2"/>
<dbReference type="Proteomes" id="UP000199297">
    <property type="component" value="Unassembled WGS sequence"/>
</dbReference>